<reference evidence="1" key="1">
    <citation type="submission" date="2017-10" db="EMBL/GenBank/DDBJ databases">
        <title>Genome sequence of cellulolytic Lachnospiraceae bacterium XHS1971 isolated from hotspring sediment.</title>
        <authorList>
            <person name="Vasudevan G."/>
            <person name="Joshi A.J."/>
            <person name="Hivarkar S."/>
            <person name="Lanjekar V.B."/>
            <person name="Dhakephalkar P.K."/>
            <person name="Dagar S."/>
        </authorList>
    </citation>
    <scope>NUCLEOTIDE SEQUENCE</scope>
    <source>
        <strain evidence="1">XHS1971</strain>
    </source>
</reference>
<evidence type="ECO:0000313" key="1">
    <source>
        <dbReference type="EMBL" id="PHV71050.1"/>
    </source>
</evidence>
<gene>
    <name evidence="1" type="ORF">CS063_06865</name>
</gene>
<protein>
    <submittedName>
        <fullName evidence="1">5-formyltetrahydrofolate cyclo-ligase</fullName>
    </submittedName>
</protein>
<keyword evidence="2" id="KW-1185">Reference proteome</keyword>
<proteinExistence type="predicted"/>
<evidence type="ECO:0000313" key="2">
    <source>
        <dbReference type="Proteomes" id="UP000224460"/>
    </source>
</evidence>
<dbReference type="EMBL" id="PEDL01000005">
    <property type="protein sequence ID" value="PHV71050.1"/>
    <property type="molecule type" value="Genomic_DNA"/>
</dbReference>
<accession>A0AC61DDW9</accession>
<dbReference type="Proteomes" id="UP000224460">
    <property type="component" value="Unassembled WGS sequence"/>
</dbReference>
<organism evidence="1 2">
    <name type="scientific">Sporanaerobium hydrogeniformans</name>
    <dbReference type="NCBI Taxonomy" id="3072179"/>
    <lineage>
        <taxon>Bacteria</taxon>
        <taxon>Bacillati</taxon>
        <taxon>Bacillota</taxon>
        <taxon>Clostridia</taxon>
        <taxon>Lachnospirales</taxon>
        <taxon>Lachnospiraceae</taxon>
        <taxon>Sporanaerobium</taxon>
    </lineage>
</organism>
<comment type="caution">
    <text evidence="1">The sequence shown here is derived from an EMBL/GenBank/DDBJ whole genome shotgun (WGS) entry which is preliminary data.</text>
</comment>
<name>A0AC61DDW9_9FIRM</name>
<sequence length="208" mass="23780">MVNFTLSPIDQVINKLSIRQSIREQRKRQEQAEIEWASKQITEKLKTLEAYQNATKILSYAAMPLEIQTSTIHQKAREEGKQVAYPLMGPNEGEMTFYEVDRLEELEVHYYGSLAIKEPNPSCHTLIIPSKGDIMLVPGLAFDRKGGRIGYGGGFYDRYLIKYPFLYTIGVGQKFQLLETVPMEETDQLLKALLISDKSWGCEEIQVI</sequence>